<feature type="compositionally biased region" description="Pro residues" evidence="1">
    <location>
        <begin position="25"/>
        <end position="35"/>
    </location>
</feature>
<evidence type="ECO:0000313" key="3">
    <source>
        <dbReference type="EMBL" id="GAA5192892.1"/>
    </source>
</evidence>
<proteinExistence type="predicted"/>
<dbReference type="Proteomes" id="UP001501600">
    <property type="component" value="Unassembled WGS sequence"/>
</dbReference>
<organism evidence="3 4">
    <name type="scientific">Ferrimonas gelatinilytica</name>
    <dbReference type="NCBI Taxonomy" id="1255257"/>
    <lineage>
        <taxon>Bacteria</taxon>
        <taxon>Pseudomonadati</taxon>
        <taxon>Pseudomonadota</taxon>
        <taxon>Gammaproteobacteria</taxon>
        <taxon>Alteromonadales</taxon>
        <taxon>Ferrimonadaceae</taxon>
        <taxon>Ferrimonas</taxon>
    </lineage>
</organism>
<evidence type="ECO:0000313" key="4">
    <source>
        <dbReference type="Proteomes" id="UP001501600"/>
    </source>
</evidence>
<dbReference type="RefSeq" id="WP_345317216.1">
    <property type="nucleotide sequence ID" value="NZ_BAABLF010000014.1"/>
</dbReference>
<evidence type="ECO:0000259" key="2">
    <source>
        <dbReference type="Pfam" id="PF14321"/>
    </source>
</evidence>
<dbReference type="EMBL" id="BAABLF010000014">
    <property type="protein sequence ID" value="GAA5192892.1"/>
    <property type="molecule type" value="Genomic_DNA"/>
</dbReference>
<gene>
    <name evidence="3" type="ORF">GCM10025772_23090</name>
</gene>
<name>A0ABP9SAU9_9GAMM</name>
<comment type="caution">
    <text evidence="3">The sequence shown here is derived from an EMBL/GenBank/DDBJ whole genome shotgun (WGS) entry which is preliminary data.</text>
</comment>
<reference evidence="4" key="1">
    <citation type="journal article" date="2019" name="Int. J. Syst. Evol. Microbiol.">
        <title>The Global Catalogue of Microorganisms (GCM) 10K type strain sequencing project: providing services to taxonomists for standard genome sequencing and annotation.</title>
        <authorList>
            <consortium name="The Broad Institute Genomics Platform"/>
            <consortium name="The Broad Institute Genome Sequencing Center for Infectious Disease"/>
            <person name="Wu L."/>
            <person name="Ma J."/>
        </authorList>
    </citation>
    <scope>NUCLEOTIDE SEQUENCE [LARGE SCALE GENOMIC DNA]</scope>
    <source>
        <strain evidence="4">JCM 18720</strain>
    </source>
</reference>
<sequence>MMRTSYWLLVGVLAGCGGGDNGSKPGPPSNPPPQPAQGLSIGLSDAPLDGVDRMVFQMHSLELIPEGHMGGHHGGSDSIVLDLSRHRVDMLAYQGEKAYQLLREHPLDSGRYQLRLHWTPGSADQGSFVEDGQGRHPLHADDPFLELGEVMIRSGEHHGYTLELDLRQGLHHDGEQYHFAHQGLRWVDDATMGHLLGSVEASWIADCEADNASLAGLGSRFTHVAYLYPEGTALEAMDDMAPTAEVDKVTPLATSWVRHDHQGDWVFAIGYLPAGRYQVGYSCLGHLDQPESNESAESGFALYRDGGPLVIDSGEEGGQHNRHHCGG</sequence>
<dbReference type="Pfam" id="PF14321">
    <property type="entry name" value="DUF4382"/>
    <property type="match status" value="1"/>
</dbReference>
<keyword evidence="4" id="KW-1185">Reference proteome</keyword>
<feature type="region of interest" description="Disordered" evidence="1">
    <location>
        <begin position="18"/>
        <end position="43"/>
    </location>
</feature>
<accession>A0ABP9SAU9</accession>
<feature type="domain" description="DUF4382" evidence="2">
    <location>
        <begin position="39"/>
        <end position="177"/>
    </location>
</feature>
<dbReference type="InterPro" id="IPR025491">
    <property type="entry name" value="DUF4382"/>
</dbReference>
<dbReference type="PROSITE" id="PS51257">
    <property type="entry name" value="PROKAR_LIPOPROTEIN"/>
    <property type="match status" value="1"/>
</dbReference>
<evidence type="ECO:0000256" key="1">
    <source>
        <dbReference type="SAM" id="MobiDB-lite"/>
    </source>
</evidence>
<protein>
    <recommendedName>
        <fullName evidence="2">DUF4382 domain-containing protein</fullName>
    </recommendedName>
</protein>